<dbReference type="EMBL" id="JAVRRJ010000001">
    <property type="protein sequence ID" value="KAK5091715.1"/>
    <property type="molecule type" value="Genomic_DNA"/>
</dbReference>
<protein>
    <recommendedName>
        <fullName evidence="1">AB hydrolase-1 domain-containing protein</fullName>
    </recommendedName>
</protein>
<dbReference type="GO" id="GO:0047372">
    <property type="term" value="F:monoacylglycerol lipase activity"/>
    <property type="evidence" value="ECO:0007669"/>
    <property type="project" value="TreeGrafter"/>
</dbReference>
<organism evidence="2 3">
    <name type="scientific">Lithohypha guttulata</name>
    <dbReference type="NCBI Taxonomy" id="1690604"/>
    <lineage>
        <taxon>Eukaryota</taxon>
        <taxon>Fungi</taxon>
        <taxon>Dikarya</taxon>
        <taxon>Ascomycota</taxon>
        <taxon>Pezizomycotina</taxon>
        <taxon>Eurotiomycetes</taxon>
        <taxon>Chaetothyriomycetidae</taxon>
        <taxon>Chaetothyriales</taxon>
        <taxon>Trichomeriaceae</taxon>
        <taxon>Lithohypha</taxon>
    </lineage>
</organism>
<gene>
    <name evidence="2" type="ORF">LTR05_001900</name>
</gene>
<evidence type="ECO:0000259" key="1">
    <source>
        <dbReference type="Pfam" id="PF00561"/>
    </source>
</evidence>
<dbReference type="InterPro" id="IPR000073">
    <property type="entry name" value="AB_hydrolase_1"/>
</dbReference>
<dbReference type="GO" id="GO:0016020">
    <property type="term" value="C:membrane"/>
    <property type="evidence" value="ECO:0007669"/>
    <property type="project" value="TreeGrafter"/>
</dbReference>
<feature type="domain" description="AB hydrolase-1" evidence="1">
    <location>
        <begin position="27"/>
        <end position="161"/>
    </location>
</feature>
<evidence type="ECO:0000313" key="3">
    <source>
        <dbReference type="Proteomes" id="UP001309876"/>
    </source>
</evidence>
<dbReference type="Gene3D" id="3.40.50.1820">
    <property type="entry name" value="alpha/beta hydrolase"/>
    <property type="match status" value="1"/>
</dbReference>
<evidence type="ECO:0000313" key="2">
    <source>
        <dbReference type="EMBL" id="KAK5091715.1"/>
    </source>
</evidence>
<comment type="caution">
    <text evidence="2">The sequence shown here is derived from an EMBL/GenBank/DDBJ whole genome shotgun (WGS) entry which is preliminary data.</text>
</comment>
<accession>A0AAN7T8H6</accession>
<dbReference type="PANTHER" id="PTHR43798">
    <property type="entry name" value="MONOACYLGLYCEROL LIPASE"/>
    <property type="match status" value="1"/>
</dbReference>
<dbReference type="Pfam" id="PF00561">
    <property type="entry name" value="Abhydrolase_1"/>
    <property type="match status" value="1"/>
</dbReference>
<dbReference type="InterPro" id="IPR050266">
    <property type="entry name" value="AB_hydrolase_sf"/>
</dbReference>
<keyword evidence="3" id="KW-1185">Reference proteome</keyword>
<dbReference type="GO" id="GO:0046464">
    <property type="term" value="P:acylglycerol catabolic process"/>
    <property type="evidence" value="ECO:0007669"/>
    <property type="project" value="TreeGrafter"/>
</dbReference>
<dbReference type="InterPro" id="IPR029058">
    <property type="entry name" value="AB_hydrolase_fold"/>
</dbReference>
<dbReference type="AlphaFoldDB" id="A0AAN7T8H6"/>
<proteinExistence type="predicted"/>
<reference evidence="2 3" key="1">
    <citation type="submission" date="2023-08" db="EMBL/GenBank/DDBJ databases">
        <title>Black Yeasts Isolated from many extreme environments.</title>
        <authorList>
            <person name="Coleine C."/>
            <person name="Stajich J.E."/>
            <person name="Selbmann L."/>
        </authorList>
    </citation>
    <scope>NUCLEOTIDE SEQUENCE [LARGE SCALE GENOMIC DNA]</scope>
    <source>
        <strain evidence="2 3">CCFEE 5910</strain>
    </source>
</reference>
<dbReference type="SUPFAM" id="SSF53474">
    <property type="entry name" value="alpha/beta-Hydrolases"/>
    <property type="match status" value="1"/>
</dbReference>
<dbReference type="PANTHER" id="PTHR43798:SF5">
    <property type="entry name" value="MONOACYLGLYCEROL LIPASE ABHD6"/>
    <property type="match status" value="1"/>
</dbReference>
<dbReference type="Proteomes" id="UP001309876">
    <property type="component" value="Unassembled WGS sequence"/>
</dbReference>
<name>A0AAN7T8H6_9EURO</name>
<sequence length="270" mass="29148">MPFARIDGIEIHYTDTPPSSSNATSLTIVFVHGLGSTQNYYGPILPYLTRYRCVTFDNYGAGRSRYYSELHPDTSIEAIAGNVLGLMDHLAIDKAVVVGYSMGGMVPTTIASSNKGADRVIACVCIGPVHPSEQIAQIFSDRIKTVMEGGIETMANTIPNAATGPRTTVLQKSFIREMIMSQDPEGYCANCRAIETAKAPNYAGVTCPVYIIAGSVDKSAPASGCQFIHDQLVNSSGRKIDVIQEMGHWYCVEDPDLLGKMVAIWIAEVA</sequence>